<feature type="compositionally biased region" description="Polar residues" evidence="3">
    <location>
        <begin position="311"/>
        <end position="341"/>
    </location>
</feature>
<dbReference type="SUPFAM" id="SSF50939">
    <property type="entry name" value="Sialidases"/>
    <property type="match status" value="1"/>
</dbReference>
<protein>
    <submittedName>
        <fullName evidence="6">Exo-alpha-sialidase</fullName>
        <ecNumber evidence="6">3.2.1.18</ecNumber>
    </submittedName>
</protein>
<evidence type="ECO:0000256" key="2">
    <source>
        <dbReference type="ARBA" id="ARBA00023326"/>
    </source>
</evidence>
<evidence type="ECO:0000259" key="5">
    <source>
        <dbReference type="PROSITE" id="PS50853"/>
    </source>
</evidence>
<comment type="caution">
    <text evidence="6">The sequence shown here is derived from an EMBL/GenBank/DDBJ whole genome shotgun (WGS) entry which is preliminary data.</text>
</comment>
<reference evidence="6" key="1">
    <citation type="journal article" date="2021" name="PeerJ">
        <title>Extensive microbial diversity within the chicken gut microbiome revealed by metagenomics and culture.</title>
        <authorList>
            <person name="Gilroy R."/>
            <person name="Ravi A."/>
            <person name="Getino M."/>
            <person name="Pursley I."/>
            <person name="Horton D.L."/>
            <person name="Alikhan N.F."/>
            <person name="Baker D."/>
            <person name="Gharbi K."/>
            <person name="Hall N."/>
            <person name="Watson M."/>
            <person name="Adriaenssens E.M."/>
            <person name="Foster-Nyarko E."/>
            <person name="Jarju S."/>
            <person name="Secka A."/>
            <person name="Antonio M."/>
            <person name="Oren A."/>
            <person name="Chaudhuri R.R."/>
            <person name="La Ragione R."/>
            <person name="Hildebrand F."/>
            <person name="Pallen M.J."/>
        </authorList>
    </citation>
    <scope>NUCLEOTIDE SEQUENCE</scope>
    <source>
        <strain evidence="6">ChiGjej4B4-7305</strain>
    </source>
</reference>
<reference evidence="6" key="2">
    <citation type="submission" date="2021-04" db="EMBL/GenBank/DDBJ databases">
        <authorList>
            <person name="Gilroy R."/>
        </authorList>
    </citation>
    <scope>NUCLEOTIDE SEQUENCE</scope>
    <source>
        <strain evidence="6">ChiGjej4B4-7305</strain>
    </source>
</reference>
<dbReference type="SMART" id="SM00060">
    <property type="entry name" value="FN3"/>
    <property type="match status" value="1"/>
</dbReference>
<evidence type="ECO:0000256" key="4">
    <source>
        <dbReference type="SAM" id="SignalP"/>
    </source>
</evidence>
<keyword evidence="6" id="KW-0378">Hydrolase</keyword>
<dbReference type="AlphaFoldDB" id="A0A9D2EDH0"/>
<dbReference type="EC" id="3.2.1.18" evidence="6"/>
<dbReference type="PANTHER" id="PTHR43752:SF2">
    <property type="entry name" value="BNR_ASP-BOX REPEAT FAMILY PROTEIN"/>
    <property type="match status" value="1"/>
</dbReference>
<dbReference type="PROSITE" id="PS50853">
    <property type="entry name" value="FN3"/>
    <property type="match status" value="1"/>
</dbReference>
<dbReference type="GO" id="GO:0004308">
    <property type="term" value="F:exo-alpha-sialidase activity"/>
    <property type="evidence" value="ECO:0007669"/>
    <property type="project" value="UniProtKB-EC"/>
</dbReference>
<feature type="signal peptide" evidence="4">
    <location>
        <begin position="1"/>
        <end position="31"/>
    </location>
</feature>
<sequence length="527" mass="56853">MTYELTPNRRSVLAGSLVAALGAAVLGPRAAADQPTGTHPAGTHLAGTHPAADAAQGPFRVPDGLIDLADTNALGLPQAEHAETVTIFAPGEQDLKFNHGVVLIPFRGRLYAQWQSSERDEDAPETIVTYAVSEDHGQTWGAPIPLTQPQEDGYISSGGWWTDGETLVAYLNVWPASLEPRGGYTEYITSTDGVTWSAPQPVTDADGNPVEGIIEQDTRALPSGRLLTAFHVQPGLFVKPYYTDDPLGVTGWTQGEFENQPNIPREMSRELEPSWYLRPDGAVVMVFRDQGGNTMLKLGAVSQDDGETWTDSELTNVPDSRTKQSAGTLPDGTTFQVGNPTGTRNRYPLSILLSADGVTFDVGYTLRDTADLQERRYEGQYKSSGYSYPKSVLAGDYLYVAYGTNKEDVEYTRVPVADLSLRGVPDQLAQPAAWADAGRTLHVAWEPPTSAGDSPVSGYLVRATSRSGRHVEVRVGANEHRTTITGVHPGRYQVSVVAENSYGVGPDSEHSAWVVVTGRPDHAGGHR</sequence>
<dbReference type="InterPro" id="IPR003961">
    <property type="entry name" value="FN3_dom"/>
</dbReference>
<evidence type="ECO:0000313" key="6">
    <source>
        <dbReference type="EMBL" id="HIZ35669.1"/>
    </source>
</evidence>
<evidence type="ECO:0000313" key="7">
    <source>
        <dbReference type="Proteomes" id="UP000824037"/>
    </source>
</evidence>
<dbReference type="InterPro" id="IPR006311">
    <property type="entry name" value="TAT_signal"/>
</dbReference>
<dbReference type="Gene3D" id="2.120.10.10">
    <property type="match status" value="1"/>
</dbReference>
<dbReference type="Proteomes" id="UP000824037">
    <property type="component" value="Unassembled WGS sequence"/>
</dbReference>
<keyword evidence="1 6" id="KW-0326">Glycosidase</keyword>
<dbReference type="InterPro" id="IPR036116">
    <property type="entry name" value="FN3_sf"/>
</dbReference>
<dbReference type="CDD" id="cd15482">
    <property type="entry name" value="Sialidase_non-viral"/>
    <property type="match status" value="1"/>
</dbReference>
<dbReference type="Pfam" id="PF13088">
    <property type="entry name" value="BNR_2"/>
    <property type="match status" value="1"/>
</dbReference>
<name>A0A9D2EDH0_9MICO</name>
<dbReference type="InterPro" id="IPR011040">
    <property type="entry name" value="Sialidase"/>
</dbReference>
<dbReference type="InterPro" id="IPR036278">
    <property type="entry name" value="Sialidase_sf"/>
</dbReference>
<dbReference type="PROSITE" id="PS51318">
    <property type="entry name" value="TAT"/>
    <property type="match status" value="1"/>
</dbReference>
<feature type="domain" description="Fibronectin type-III" evidence="5">
    <location>
        <begin position="424"/>
        <end position="521"/>
    </location>
</feature>
<feature type="chain" id="PRO_5039306095" evidence="4">
    <location>
        <begin position="32"/>
        <end position="527"/>
    </location>
</feature>
<dbReference type="EMBL" id="DXBY01000134">
    <property type="protein sequence ID" value="HIZ35669.1"/>
    <property type="molecule type" value="Genomic_DNA"/>
</dbReference>
<dbReference type="PANTHER" id="PTHR43752">
    <property type="entry name" value="BNR/ASP-BOX REPEAT FAMILY PROTEIN"/>
    <property type="match status" value="1"/>
</dbReference>
<keyword evidence="2" id="KW-0624">Polysaccharide degradation</keyword>
<keyword evidence="4" id="KW-0732">Signal</keyword>
<organism evidence="6 7">
    <name type="scientific">Candidatus Ruania gallistercoris</name>
    <dbReference type="NCBI Taxonomy" id="2838746"/>
    <lineage>
        <taxon>Bacteria</taxon>
        <taxon>Bacillati</taxon>
        <taxon>Actinomycetota</taxon>
        <taxon>Actinomycetes</taxon>
        <taxon>Micrococcales</taxon>
        <taxon>Ruaniaceae</taxon>
        <taxon>Ruania</taxon>
    </lineage>
</organism>
<proteinExistence type="predicted"/>
<dbReference type="SUPFAM" id="SSF49265">
    <property type="entry name" value="Fibronectin type III"/>
    <property type="match status" value="1"/>
</dbReference>
<feature type="region of interest" description="Disordered" evidence="3">
    <location>
        <begin position="307"/>
        <end position="341"/>
    </location>
</feature>
<evidence type="ECO:0000256" key="3">
    <source>
        <dbReference type="SAM" id="MobiDB-lite"/>
    </source>
</evidence>
<dbReference type="Gene3D" id="2.60.40.10">
    <property type="entry name" value="Immunoglobulins"/>
    <property type="match status" value="1"/>
</dbReference>
<dbReference type="GO" id="GO:0000272">
    <property type="term" value="P:polysaccharide catabolic process"/>
    <property type="evidence" value="ECO:0007669"/>
    <property type="project" value="UniProtKB-KW"/>
</dbReference>
<dbReference type="CDD" id="cd00063">
    <property type="entry name" value="FN3"/>
    <property type="match status" value="1"/>
</dbReference>
<gene>
    <name evidence="6" type="ORF">H9815_07810</name>
</gene>
<keyword evidence="2" id="KW-0119">Carbohydrate metabolism</keyword>
<dbReference type="InterPro" id="IPR013783">
    <property type="entry name" value="Ig-like_fold"/>
</dbReference>
<evidence type="ECO:0000256" key="1">
    <source>
        <dbReference type="ARBA" id="ARBA00023295"/>
    </source>
</evidence>
<accession>A0A9D2EDH0</accession>
<dbReference type="Pfam" id="PF00041">
    <property type="entry name" value="fn3"/>
    <property type="match status" value="1"/>
</dbReference>